<evidence type="ECO:0000259" key="8">
    <source>
        <dbReference type="PROSITE" id="PS50887"/>
    </source>
</evidence>
<dbReference type="CDD" id="cd01949">
    <property type="entry name" value="GGDEF"/>
    <property type="match status" value="1"/>
</dbReference>
<feature type="domain" description="PAS" evidence="5">
    <location>
        <begin position="277"/>
        <end position="314"/>
    </location>
</feature>
<dbReference type="InterPro" id="IPR029787">
    <property type="entry name" value="Nucleotide_cyclase"/>
</dbReference>
<dbReference type="CDD" id="cd01948">
    <property type="entry name" value="EAL"/>
    <property type="match status" value="1"/>
</dbReference>
<dbReference type="CDD" id="cd00130">
    <property type="entry name" value="PAS"/>
    <property type="match status" value="1"/>
</dbReference>
<dbReference type="PROSITE" id="PS50113">
    <property type="entry name" value="PAC"/>
    <property type="match status" value="1"/>
</dbReference>
<dbReference type="PROSITE" id="PS50110">
    <property type="entry name" value="RESPONSE_REGULATORY"/>
    <property type="match status" value="1"/>
</dbReference>
<dbReference type="Pfam" id="PF00990">
    <property type="entry name" value="GGDEF"/>
    <property type="match status" value="1"/>
</dbReference>
<dbReference type="InterPro" id="IPR043128">
    <property type="entry name" value="Rev_trsase/Diguanyl_cyclase"/>
</dbReference>
<dbReference type="PROSITE" id="PS50112">
    <property type="entry name" value="PAS"/>
    <property type="match status" value="1"/>
</dbReference>
<dbReference type="PROSITE" id="PS50883">
    <property type="entry name" value="EAL"/>
    <property type="match status" value="1"/>
</dbReference>
<protein>
    <recommendedName>
        <fullName evidence="11">Two-component system response regulator</fullName>
    </recommendedName>
</protein>
<dbReference type="GO" id="GO:0003824">
    <property type="term" value="F:catalytic activity"/>
    <property type="evidence" value="ECO:0007669"/>
    <property type="project" value="UniProtKB-ARBA"/>
</dbReference>
<evidence type="ECO:0008006" key="11">
    <source>
        <dbReference type="Google" id="ProtNLM"/>
    </source>
</evidence>
<dbReference type="Gene3D" id="3.20.20.450">
    <property type="entry name" value="EAL domain"/>
    <property type="match status" value="1"/>
</dbReference>
<feature type="modified residue" description="4-aspartylphosphate" evidence="3">
    <location>
        <position position="146"/>
    </location>
</feature>
<dbReference type="InterPro" id="IPR013655">
    <property type="entry name" value="PAS_fold_3"/>
</dbReference>
<evidence type="ECO:0000259" key="6">
    <source>
        <dbReference type="PROSITE" id="PS50113"/>
    </source>
</evidence>
<reference evidence="9 10" key="1">
    <citation type="submission" date="2019-09" db="EMBL/GenBank/DDBJ databases">
        <authorList>
            <person name="Chandra G."/>
            <person name="Truman W A."/>
        </authorList>
    </citation>
    <scope>NUCLEOTIDE SEQUENCE [LARGE SCALE GENOMIC DNA]</scope>
    <source>
        <strain evidence="9">PS732</strain>
    </source>
</reference>
<comment type="subcellular location">
    <subcellularLocation>
        <location evidence="2">Cell inner membrane</location>
    </subcellularLocation>
</comment>
<dbReference type="Gene3D" id="3.40.50.2300">
    <property type="match status" value="1"/>
</dbReference>
<keyword evidence="3" id="KW-0597">Phosphoprotein</keyword>
<dbReference type="InterPro" id="IPR035965">
    <property type="entry name" value="PAS-like_dom_sf"/>
</dbReference>
<comment type="cofactor">
    <cofactor evidence="1">
        <name>Mg(2+)</name>
        <dbReference type="ChEBI" id="CHEBI:18420"/>
    </cofactor>
</comment>
<sequence length="809" mass="89126">MIFAGFTRCIRYTPASEVLGGQLCSRGRTTQTACVRACKEGKKDAPEQQRVWIWRGAVSAQVGPINRRILIVDDTASIHADYLKILSPGNAGSDSLGETENLLFGTPAAAPKEHFELDSAFQGSEALKKLQAAMAAQRPYAMAFIDMRMPPGWDGLETIERLWQVDPKLQVALCTAYTDYSWEDIDQRLGLTDGLLILKKPFDAIEIRQMASALTVKWQMTENAALKMTQLEVAVQARTRELSDANIIVQNSPTILYRLRGDPSFKLMYISHNITRYGHVAADLVGSANWAQDLIHPDDQAGVDAAMARVLDRHALGASIEFRLRTGEGTWRWVENRYVPVRDHEGRLLEVEGIILDITERRVAEEKLALLARTDGLTGLANRATLIERLHQAFAGARRGAAPFAVFYLDLDHFKRINDSLGHPIGDLLLQEVARRIKSSVRENDVTARLGGDEFAILQLDVSDPTRSAAMATNILDALMAPFHLAGNDVHISASIGISTYSDASHDADSLLGQADMALYRAKDTGRNQYHFHSEAITQEVAERMAIVAELMIALERDELELKYAPEVDMHSGRILGMEAQVGWNHPERGPLPAGAFVPAAEKTGAIIHLGRWVLDRACRQMSQWRKAGVAPPVMAIKISLAQLKSGSELIYDVLRITARYELAPWDLRFDVTEATLAQTKWTHNDVLPRLSELGVKIAIDDFGTEYSSFDYLKTYRVNHLKLAQSFLDSAAQDMAGANTLKAIINFARDLGIGIIAESGQQPGHMPTSDAPLVAAQGLYFSEALSPEHAARMLTAASNESTGTRGSEG</sequence>
<proteinExistence type="predicted"/>
<organism evidence="9 10">
    <name type="scientific">Pseudomonas fluorescens</name>
    <dbReference type="NCBI Taxonomy" id="294"/>
    <lineage>
        <taxon>Bacteria</taxon>
        <taxon>Pseudomonadati</taxon>
        <taxon>Pseudomonadota</taxon>
        <taxon>Gammaproteobacteria</taxon>
        <taxon>Pseudomonadales</taxon>
        <taxon>Pseudomonadaceae</taxon>
        <taxon>Pseudomonas</taxon>
    </lineage>
</organism>
<dbReference type="AlphaFoldDB" id="A0ABD7V8V4"/>
<dbReference type="InterPro" id="IPR011006">
    <property type="entry name" value="CheY-like_superfamily"/>
</dbReference>
<dbReference type="SUPFAM" id="SSF141868">
    <property type="entry name" value="EAL domain-like"/>
    <property type="match status" value="1"/>
</dbReference>
<dbReference type="SUPFAM" id="SSF52172">
    <property type="entry name" value="CheY-like"/>
    <property type="match status" value="1"/>
</dbReference>
<evidence type="ECO:0000259" key="4">
    <source>
        <dbReference type="PROSITE" id="PS50110"/>
    </source>
</evidence>
<evidence type="ECO:0000259" key="5">
    <source>
        <dbReference type="PROSITE" id="PS50112"/>
    </source>
</evidence>
<feature type="domain" description="PAC" evidence="6">
    <location>
        <begin position="318"/>
        <end position="370"/>
    </location>
</feature>
<dbReference type="InterPro" id="IPR000160">
    <property type="entry name" value="GGDEF_dom"/>
</dbReference>
<name>A0ABD7V8V4_PSEFL</name>
<dbReference type="SUPFAM" id="SSF55785">
    <property type="entry name" value="PYP-like sensor domain (PAS domain)"/>
    <property type="match status" value="1"/>
</dbReference>
<dbReference type="InterPro" id="IPR000014">
    <property type="entry name" value="PAS"/>
</dbReference>
<accession>A0ABD7V8V4</accession>
<dbReference type="Pfam" id="PF00563">
    <property type="entry name" value="EAL"/>
    <property type="match status" value="1"/>
</dbReference>
<feature type="domain" description="EAL" evidence="7">
    <location>
        <begin position="544"/>
        <end position="798"/>
    </location>
</feature>
<dbReference type="SMART" id="SM00267">
    <property type="entry name" value="GGDEF"/>
    <property type="match status" value="1"/>
</dbReference>
<evidence type="ECO:0000256" key="1">
    <source>
        <dbReference type="ARBA" id="ARBA00001946"/>
    </source>
</evidence>
<gene>
    <name evidence="9" type="ORF">PS732_00128</name>
</gene>
<dbReference type="NCBIfam" id="TIGR00254">
    <property type="entry name" value="GGDEF"/>
    <property type="match status" value="1"/>
</dbReference>
<evidence type="ECO:0000259" key="7">
    <source>
        <dbReference type="PROSITE" id="PS50883"/>
    </source>
</evidence>
<evidence type="ECO:0000313" key="10">
    <source>
        <dbReference type="Proteomes" id="UP000325779"/>
    </source>
</evidence>
<comment type="caution">
    <text evidence="9">The sequence shown here is derived from an EMBL/GenBank/DDBJ whole genome shotgun (WGS) entry which is preliminary data.</text>
</comment>
<dbReference type="NCBIfam" id="TIGR00229">
    <property type="entry name" value="sensory_box"/>
    <property type="match status" value="1"/>
</dbReference>
<dbReference type="InterPro" id="IPR001610">
    <property type="entry name" value="PAC"/>
</dbReference>
<dbReference type="Proteomes" id="UP000325779">
    <property type="component" value="Unassembled WGS sequence"/>
</dbReference>
<feature type="domain" description="Response regulatory" evidence="4">
    <location>
        <begin position="68"/>
        <end position="215"/>
    </location>
</feature>
<dbReference type="InterPro" id="IPR052155">
    <property type="entry name" value="Biofilm_reg_signaling"/>
</dbReference>
<dbReference type="Gene3D" id="3.30.70.270">
    <property type="match status" value="1"/>
</dbReference>
<dbReference type="PANTHER" id="PTHR44757">
    <property type="entry name" value="DIGUANYLATE CYCLASE DGCP"/>
    <property type="match status" value="1"/>
</dbReference>
<dbReference type="GO" id="GO:0005886">
    <property type="term" value="C:plasma membrane"/>
    <property type="evidence" value="ECO:0007669"/>
    <property type="project" value="UniProtKB-SubCell"/>
</dbReference>
<evidence type="ECO:0000313" key="9">
    <source>
        <dbReference type="EMBL" id="VVO47368.1"/>
    </source>
</evidence>
<dbReference type="InterPro" id="IPR001633">
    <property type="entry name" value="EAL_dom"/>
</dbReference>
<dbReference type="PROSITE" id="PS50887">
    <property type="entry name" value="GGDEF"/>
    <property type="match status" value="1"/>
</dbReference>
<dbReference type="SMART" id="SM00086">
    <property type="entry name" value="PAC"/>
    <property type="match status" value="1"/>
</dbReference>
<dbReference type="SMART" id="SM00052">
    <property type="entry name" value="EAL"/>
    <property type="match status" value="1"/>
</dbReference>
<dbReference type="EMBL" id="CABVIJ010000001">
    <property type="protein sequence ID" value="VVO47368.1"/>
    <property type="molecule type" value="Genomic_DNA"/>
</dbReference>
<feature type="domain" description="GGDEF" evidence="8">
    <location>
        <begin position="402"/>
        <end position="535"/>
    </location>
</feature>
<evidence type="ECO:0000256" key="2">
    <source>
        <dbReference type="ARBA" id="ARBA00004533"/>
    </source>
</evidence>
<evidence type="ECO:0000256" key="3">
    <source>
        <dbReference type="PROSITE-ProRule" id="PRU00169"/>
    </source>
</evidence>
<dbReference type="InterPro" id="IPR000700">
    <property type="entry name" value="PAS-assoc_C"/>
</dbReference>
<dbReference type="PANTHER" id="PTHR44757:SF2">
    <property type="entry name" value="BIOFILM ARCHITECTURE MAINTENANCE PROTEIN MBAA"/>
    <property type="match status" value="1"/>
</dbReference>
<dbReference type="Gene3D" id="3.30.450.20">
    <property type="entry name" value="PAS domain"/>
    <property type="match status" value="1"/>
</dbReference>
<dbReference type="SUPFAM" id="SSF55073">
    <property type="entry name" value="Nucleotide cyclase"/>
    <property type="match status" value="1"/>
</dbReference>
<dbReference type="Pfam" id="PF08447">
    <property type="entry name" value="PAS_3"/>
    <property type="match status" value="1"/>
</dbReference>
<dbReference type="FunFam" id="3.30.70.270:FF:000001">
    <property type="entry name" value="Diguanylate cyclase domain protein"/>
    <property type="match status" value="1"/>
</dbReference>
<dbReference type="InterPro" id="IPR035919">
    <property type="entry name" value="EAL_sf"/>
</dbReference>
<dbReference type="InterPro" id="IPR001789">
    <property type="entry name" value="Sig_transdc_resp-reg_receiver"/>
</dbReference>